<dbReference type="EMBL" id="FNXY01000003">
    <property type="protein sequence ID" value="SEI83800.1"/>
    <property type="molecule type" value="Genomic_DNA"/>
</dbReference>
<proteinExistence type="predicted"/>
<dbReference type="PANTHER" id="PTHR43547:SF2">
    <property type="entry name" value="HYBRID SIGNAL TRANSDUCTION HISTIDINE KINASE C"/>
    <property type="match status" value="1"/>
</dbReference>
<dbReference type="InterPro" id="IPR013783">
    <property type="entry name" value="Ig-like_fold"/>
</dbReference>
<evidence type="ECO:0000256" key="2">
    <source>
        <dbReference type="ARBA" id="ARBA00012438"/>
    </source>
</evidence>
<dbReference type="GO" id="GO:0000155">
    <property type="term" value="F:phosphorelay sensor kinase activity"/>
    <property type="evidence" value="ECO:0007669"/>
    <property type="project" value="InterPro"/>
</dbReference>
<dbReference type="Gene3D" id="2.130.10.10">
    <property type="entry name" value="YVTN repeat-like/Quinoprotein amine dehydrogenase"/>
    <property type="match status" value="2"/>
</dbReference>
<dbReference type="STRING" id="408657.SAMN04487995_2432"/>
<accession>A0A1H6U638</accession>
<organism evidence="6 7">
    <name type="scientific">Dyadobacter koreensis</name>
    <dbReference type="NCBI Taxonomy" id="408657"/>
    <lineage>
        <taxon>Bacteria</taxon>
        <taxon>Pseudomonadati</taxon>
        <taxon>Bacteroidota</taxon>
        <taxon>Cytophagia</taxon>
        <taxon>Cytophagales</taxon>
        <taxon>Spirosomataceae</taxon>
        <taxon>Dyadobacter</taxon>
    </lineage>
</organism>
<dbReference type="InterPro" id="IPR005467">
    <property type="entry name" value="His_kinase_dom"/>
</dbReference>
<evidence type="ECO:0000256" key="3">
    <source>
        <dbReference type="ARBA" id="ARBA00022553"/>
    </source>
</evidence>
<dbReference type="InterPro" id="IPR003594">
    <property type="entry name" value="HATPase_dom"/>
</dbReference>
<keyword evidence="4" id="KW-0472">Membrane</keyword>
<keyword evidence="6" id="KW-0418">Kinase</keyword>
<feature type="transmembrane region" description="Helical" evidence="4">
    <location>
        <begin position="753"/>
        <end position="771"/>
    </location>
</feature>
<evidence type="ECO:0000256" key="1">
    <source>
        <dbReference type="ARBA" id="ARBA00000085"/>
    </source>
</evidence>
<keyword evidence="4" id="KW-0812">Transmembrane</keyword>
<dbReference type="PROSITE" id="PS50109">
    <property type="entry name" value="HIS_KIN"/>
    <property type="match status" value="1"/>
</dbReference>
<comment type="catalytic activity">
    <reaction evidence="1">
        <text>ATP + protein L-histidine = ADP + protein N-phospho-L-histidine.</text>
        <dbReference type="EC" id="2.7.13.3"/>
    </reaction>
</comment>
<evidence type="ECO:0000256" key="4">
    <source>
        <dbReference type="SAM" id="Phobius"/>
    </source>
</evidence>
<keyword evidence="3" id="KW-0597">Phosphoprotein</keyword>
<gene>
    <name evidence="6" type="ORF">SAMN04487995_2432</name>
</gene>
<evidence type="ECO:0000313" key="6">
    <source>
        <dbReference type="EMBL" id="SEI83800.1"/>
    </source>
</evidence>
<dbReference type="InterPro" id="IPR003661">
    <property type="entry name" value="HisK_dim/P_dom"/>
</dbReference>
<dbReference type="SMART" id="SM00387">
    <property type="entry name" value="HATPase_c"/>
    <property type="match status" value="1"/>
</dbReference>
<dbReference type="CDD" id="cd00082">
    <property type="entry name" value="HisKA"/>
    <property type="match status" value="1"/>
</dbReference>
<dbReference type="SUPFAM" id="SSF47384">
    <property type="entry name" value="Homodimeric domain of signal transducing histidine kinase"/>
    <property type="match status" value="1"/>
</dbReference>
<name>A0A1H6U638_9BACT</name>
<dbReference type="InterPro" id="IPR011110">
    <property type="entry name" value="Reg_prop"/>
</dbReference>
<dbReference type="Pfam" id="PF07494">
    <property type="entry name" value="Reg_prop"/>
    <property type="match status" value="1"/>
</dbReference>
<dbReference type="SUPFAM" id="SSF55874">
    <property type="entry name" value="ATPase domain of HSP90 chaperone/DNA topoisomerase II/histidine kinase"/>
    <property type="match status" value="1"/>
</dbReference>
<protein>
    <recommendedName>
        <fullName evidence="2">histidine kinase</fullName>
        <ecNumber evidence="2">2.7.13.3</ecNumber>
    </recommendedName>
</protein>
<dbReference type="InterPro" id="IPR036097">
    <property type="entry name" value="HisK_dim/P_sf"/>
</dbReference>
<keyword evidence="6" id="KW-0808">Transferase</keyword>
<dbReference type="Gene3D" id="3.30.565.10">
    <property type="entry name" value="Histidine kinase-like ATPase, C-terminal domain"/>
    <property type="match status" value="1"/>
</dbReference>
<dbReference type="EC" id="2.7.13.3" evidence="2"/>
<dbReference type="SUPFAM" id="SSF63829">
    <property type="entry name" value="Calcium-dependent phosphotriesterase"/>
    <property type="match status" value="1"/>
</dbReference>
<dbReference type="AlphaFoldDB" id="A0A1H6U638"/>
<reference evidence="6 7" key="1">
    <citation type="submission" date="2016-10" db="EMBL/GenBank/DDBJ databases">
        <authorList>
            <person name="de Groot N.N."/>
        </authorList>
    </citation>
    <scope>NUCLEOTIDE SEQUENCE [LARGE SCALE GENOMIC DNA]</scope>
    <source>
        <strain evidence="6 7">DSM 19938</strain>
    </source>
</reference>
<dbReference type="InterPro" id="IPR036890">
    <property type="entry name" value="HATPase_C_sf"/>
</dbReference>
<keyword evidence="4" id="KW-1133">Transmembrane helix</keyword>
<sequence length="1040" mass="118738">MSVSLTFGQPQLENDHSFSISHFTEDNGLPQNTVKNISADAEGFIWIVTETGLVRFDGRTFYLFDKSNLTISNNRFSMLQPDISGSGDKKRFYAVAENYEFIRIESGKAVLDSHYFNSSILRIPFMRNPKKTSILANGAPNYLREWADPQNYIIPVSSGSGNFYICYHHKIEYYSNWKRTYELPLEGLLYWDFFTIEKKLYRFSGEGSITKITSSGLAKLSLRGDILKDKTYNVKKKLPQIYWNNISNQVFLYFNKNLYQINEASENQLHTSLVLENFDFEEKNISSVHFDSQNQRFFLGSVTKGLFVLKRKDFVTLRTTGSNLDNVFYGQTAYDSGSVLTPRGFILSKNPSGLDAINKEASVIHNEKNSADGYGILTDKRGNVWRKSQGNIYCYRIKENKLIGLWKVGAEINHIYEGEDGTIWIGTRESGLFKINLSDPNPEPRLFVKENLKRITFILEKDSKTLAVGTDHGVFLLDLFTKETKIIDGTAKLYVRSLYIDQTNGKKHIWISTYEDGLFLYSDSSLTKFPLDKNKYLAGAHCIFADNNNFFWITTNKGLFKASRKDLLDYARLSKPGKVPDVFYLRYTKEQGFYTNEFNGGCQPCAIRLANKYVSLPSLDGLVWFIPEETGQELPTKKILFDRYQLRGANASISTDTINLPVDPQQIKIHLATAYFGDLSNLAISYAMLKNTTKSPRDADWIDLDGDKATISVGDLSVGNYTLFVKKINGFGAENYTIRKITIIVPPSWYETLWFQFICLLLAVLGIYLFLKIRLRIIRKENRLLELKIARRTRKLEHTLGALEKSEQELQRQMHIQTRLIASMSHDIKTPLKFVSKSAGRIDLMVKNERFESVSELGKTIEFTADHMHNLLENLIGYVKTQVYGSSILFEETNLKQSLGENLEIFKGVLSEHANKFSNEIDSSITVNTNPQLLGIIVHNLVDNANKVCHGGFIRMHAEIQGNSKHLIISDSGPGMPDDIMQWLNNQSKLDSFEKSKLLFKSYGGLGLTIVKEISMMLRLRIFVEKFDGTHVHIIFPEEN</sequence>
<dbReference type="Pfam" id="PF02518">
    <property type="entry name" value="HATPase_c"/>
    <property type="match status" value="1"/>
</dbReference>
<dbReference type="PANTHER" id="PTHR43547">
    <property type="entry name" value="TWO-COMPONENT HISTIDINE KINASE"/>
    <property type="match status" value="1"/>
</dbReference>
<evidence type="ECO:0000259" key="5">
    <source>
        <dbReference type="PROSITE" id="PS50109"/>
    </source>
</evidence>
<dbReference type="InterPro" id="IPR015943">
    <property type="entry name" value="WD40/YVTN_repeat-like_dom_sf"/>
</dbReference>
<feature type="domain" description="Histidine kinase" evidence="5">
    <location>
        <begin position="823"/>
        <end position="1040"/>
    </location>
</feature>
<dbReference type="Gene3D" id="2.60.40.10">
    <property type="entry name" value="Immunoglobulins"/>
    <property type="match status" value="1"/>
</dbReference>
<dbReference type="Gene3D" id="1.10.287.130">
    <property type="match status" value="1"/>
</dbReference>
<keyword evidence="7" id="KW-1185">Reference proteome</keyword>
<dbReference type="Proteomes" id="UP000199532">
    <property type="component" value="Unassembled WGS sequence"/>
</dbReference>
<evidence type="ECO:0000313" key="7">
    <source>
        <dbReference type="Proteomes" id="UP000199532"/>
    </source>
</evidence>